<dbReference type="Proteomes" id="UP000054566">
    <property type="component" value="Unassembled WGS sequence"/>
</dbReference>
<evidence type="ECO:0000313" key="2">
    <source>
        <dbReference type="Proteomes" id="UP000054566"/>
    </source>
</evidence>
<dbReference type="AlphaFoldDB" id="A0A0L0D0G9"/>
<proteinExistence type="predicted"/>
<dbReference type="EMBL" id="GG664761">
    <property type="protein sequence ID" value="KNC37916.1"/>
    <property type="molecule type" value="Genomic_DNA"/>
</dbReference>
<reference evidence="2" key="2">
    <citation type="submission" date="2015-07" db="EMBL/GenBank/DDBJ databases">
        <title>The genome sequence of Plasmodium falciparum RAJ116.</title>
        <authorList>
            <consortium name="The Broad Institute Genome Sequencing Platform"/>
            <person name="Volkman S.K."/>
            <person name="Neafsey D.E."/>
            <person name="Dash A.P."/>
            <person name="Chitnis C.E."/>
            <person name="Hartl D.L."/>
            <person name="Young S.K."/>
            <person name="Kodira C.D."/>
            <person name="Zeng Q."/>
            <person name="Koehrsen M."/>
            <person name="Godfrey P."/>
            <person name="Alvarado L."/>
            <person name="Berlin A."/>
            <person name="Borenstein D."/>
            <person name="Chen Z."/>
            <person name="Engels R."/>
            <person name="Freedman E."/>
            <person name="Gellesch M."/>
            <person name="Goldberg J."/>
            <person name="Griggs A."/>
            <person name="Gujja S."/>
            <person name="Heiman D."/>
            <person name="Hepburn T."/>
            <person name="Howarth C."/>
            <person name="Jen D."/>
            <person name="Larson L."/>
            <person name="Lewis B."/>
            <person name="Mehta T."/>
            <person name="Park D."/>
            <person name="Pearson M."/>
            <person name="Roberts A."/>
            <person name="Saif S."/>
            <person name="Shea T."/>
            <person name="Shenoy N."/>
            <person name="Sisk P."/>
            <person name="Stolte C."/>
            <person name="Sykes S."/>
            <person name="Walk T."/>
            <person name="White J."/>
            <person name="Yandava C."/>
            <person name="Wirth D.F."/>
            <person name="Nusbaum C."/>
            <person name="Birren B."/>
        </authorList>
    </citation>
    <scope>NUCLEOTIDE SEQUENCE [LARGE SCALE GENOMIC DNA]</scope>
    <source>
        <strain evidence="2">RAJ116</strain>
    </source>
</reference>
<name>A0A0L0D0G9_PLAFA</name>
<reference evidence="2" key="1">
    <citation type="submission" date="2015-07" db="EMBL/GenBank/DDBJ databases">
        <title>Annotation of Plasmodium falciparum RAJ116.</title>
        <authorList>
            <consortium name="The Broad Institute Genome Sequencing Platform"/>
            <person name="Volkman S.K."/>
            <person name="Neafsey D.E."/>
            <person name="Dash A.P."/>
            <person name="Chitnis C.E."/>
            <person name="Hartl D.L."/>
            <person name="Young S.K."/>
            <person name="Zeng Q."/>
            <person name="Koehrsen M."/>
            <person name="Alvarado L."/>
            <person name="Berlin A."/>
            <person name="Borenstein D."/>
            <person name="Chapman S.B."/>
            <person name="Chen Z."/>
            <person name="Engels R."/>
            <person name="Freedman E."/>
            <person name="Gellesch M."/>
            <person name="Goldberg J."/>
            <person name="Griggs A."/>
            <person name="Gujja S."/>
            <person name="Heilman E.R."/>
            <person name="Heiman D.I."/>
            <person name="Howarth C."/>
            <person name="Jen D."/>
            <person name="Larson L."/>
            <person name="Mehta T."/>
            <person name="Neiman D."/>
            <person name="Park D."/>
            <person name="Pearson M."/>
            <person name="Roberts A."/>
            <person name="Saif S."/>
            <person name="Shea T."/>
            <person name="Shenoy N."/>
            <person name="Sisk P."/>
            <person name="Stolte C."/>
            <person name="Sykes S."/>
            <person name="Walk T."/>
            <person name="White J."/>
            <person name="Yandava C."/>
            <person name="Haas B."/>
            <person name="Henn M.R."/>
            <person name="Nusbaum C."/>
            <person name="Birren B."/>
        </authorList>
    </citation>
    <scope>NUCLEOTIDE SEQUENCE [LARGE SCALE GENOMIC DNA]</scope>
    <source>
        <strain evidence="2">RAJ116</strain>
    </source>
</reference>
<accession>A0A0L0D0G9</accession>
<dbReference type="Gene3D" id="2.130.10.10">
    <property type="entry name" value="YVTN repeat-like/Quinoprotein amine dehydrogenase"/>
    <property type="match status" value="1"/>
</dbReference>
<sequence length="64" mass="7715">MSLKKNNGKINLFYSKFFQGLYNKPSFFPIKEISNESKIVDMVWSEKKPWFFTYTQNNFSVLYT</sequence>
<organism evidence="1 2">
    <name type="scientific">Plasmodium falciparum RAJ116</name>
    <dbReference type="NCBI Taxonomy" id="580058"/>
    <lineage>
        <taxon>Eukaryota</taxon>
        <taxon>Sar</taxon>
        <taxon>Alveolata</taxon>
        <taxon>Apicomplexa</taxon>
        <taxon>Aconoidasida</taxon>
        <taxon>Haemosporida</taxon>
        <taxon>Plasmodiidae</taxon>
        <taxon>Plasmodium</taxon>
        <taxon>Plasmodium (Laverania)</taxon>
    </lineage>
</organism>
<gene>
    <name evidence="1" type="ORF">PFLG_02945</name>
</gene>
<protein>
    <submittedName>
        <fullName evidence="1">Uncharacterized protein</fullName>
    </submittedName>
</protein>
<dbReference type="InterPro" id="IPR015943">
    <property type="entry name" value="WD40/YVTN_repeat-like_dom_sf"/>
</dbReference>
<evidence type="ECO:0000313" key="1">
    <source>
        <dbReference type="EMBL" id="KNC37916.1"/>
    </source>
</evidence>